<feature type="domain" description="Carboxyltransferase" evidence="5">
    <location>
        <begin position="29"/>
        <end position="262"/>
    </location>
</feature>
<keyword evidence="1" id="KW-0547">Nucleotide-binding</keyword>
<dbReference type="GO" id="GO:0005524">
    <property type="term" value="F:ATP binding"/>
    <property type="evidence" value="ECO:0007669"/>
    <property type="project" value="UniProtKB-KW"/>
</dbReference>
<dbReference type="PANTHER" id="PTHR43309:SF3">
    <property type="entry name" value="5-OXOPROLINASE SUBUNIT C"/>
    <property type="match status" value="1"/>
</dbReference>
<protein>
    <submittedName>
        <fullName evidence="6">Biotin-dependent carboxylase-like uncharacterized protein</fullName>
    </submittedName>
</protein>
<evidence type="ECO:0000256" key="3">
    <source>
        <dbReference type="ARBA" id="ARBA00022840"/>
    </source>
</evidence>
<proteinExistence type="predicted"/>
<comment type="caution">
    <text evidence="6">The sequence shown here is derived from an EMBL/GenBank/DDBJ whole genome shotgun (WGS) entry which is preliminary data.</text>
</comment>
<gene>
    <name evidence="6" type="ORF">FHX42_001719</name>
</gene>
<feature type="region of interest" description="Disordered" evidence="4">
    <location>
        <begin position="238"/>
        <end position="307"/>
    </location>
</feature>
<evidence type="ECO:0000259" key="5">
    <source>
        <dbReference type="SMART" id="SM00797"/>
    </source>
</evidence>
<evidence type="ECO:0000313" key="6">
    <source>
        <dbReference type="EMBL" id="MBA8824372.1"/>
    </source>
</evidence>
<dbReference type="InterPro" id="IPR052708">
    <property type="entry name" value="PxpC"/>
</dbReference>
<name>A0A839DQW6_9PSEU</name>
<evidence type="ECO:0000256" key="2">
    <source>
        <dbReference type="ARBA" id="ARBA00022801"/>
    </source>
</evidence>
<keyword evidence="2" id="KW-0378">Hydrolase</keyword>
<dbReference type="SMART" id="SM00797">
    <property type="entry name" value="AHS2"/>
    <property type="match status" value="1"/>
</dbReference>
<dbReference type="Gene3D" id="2.40.100.10">
    <property type="entry name" value="Cyclophilin-like"/>
    <property type="match status" value="1"/>
</dbReference>
<sequence length="307" mass="31419">MSAPEHALEVTRPGPLSTVQDLGRPGLASMGVGPSGAADRSALTLANRLVGNDESAAAIETTSGGRELLARSDATVAVTGAPCPVEVGGYGASVNTVLRVRAGTGVRLGTPASGLRSYLAVRGGVAVEPVLGSRSTDALSGLGPGPLAVGTPVPVGAAPGSVPTVEVAPVPLPSSGEVPLRAVPGPRQDWFTDAALKALVTEAYEVTTASDRIGMRLSGPVLERATDRELPSEGMVAGAVQVPPPNSRPPRHREVLGDRDRDIRGRRSCRPVASGAAGSFPSRLISDSRRGARRIRRLRRDGPTVRG</sequence>
<dbReference type="InterPro" id="IPR003778">
    <property type="entry name" value="CT_A_B"/>
</dbReference>
<dbReference type="Proteomes" id="UP000569329">
    <property type="component" value="Unassembled WGS sequence"/>
</dbReference>
<accession>A0A839DQW6</accession>
<dbReference type="Pfam" id="PF02626">
    <property type="entry name" value="CT_A_B"/>
    <property type="match status" value="1"/>
</dbReference>
<feature type="compositionally biased region" description="Basic and acidic residues" evidence="4">
    <location>
        <begin position="252"/>
        <end position="265"/>
    </location>
</feature>
<evidence type="ECO:0000256" key="1">
    <source>
        <dbReference type="ARBA" id="ARBA00022741"/>
    </source>
</evidence>
<dbReference type="GO" id="GO:0016787">
    <property type="term" value="F:hydrolase activity"/>
    <property type="evidence" value="ECO:0007669"/>
    <property type="project" value="UniProtKB-KW"/>
</dbReference>
<organism evidence="6 7">
    <name type="scientific">Halosaccharopolyspora lacisalsi</name>
    <dbReference type="NCBI Taxonomy" id="1000566"/>
    <lineage>
        <taxon>Bacteria</taxon>
        <taxon>Bacillati</taxon>
        <taxon>Actinomycetota</taxon>
        <taxon>Actinomycetes</taxon>
        <taxon>Pseudonocardiales</taxon>
        <taxon>Pseudonocardiaceae</taxon>
        <taxon>Halosaccharopolyspora</taxon>
    </lineage>
</organism>
<dbReference type="InterPro" id="IPR029000">
    <property type="entry name" value="Cyclophilin-like_dom_sf"/>
</dbReference>
<dbReference type="EMBL" id="JACGWZ010000002">
    <property type="protein sequence ID" value="MBA8824372.1"/>
    <property type="molecule type" value="Genomic_DNA"/>
</dbReference>
<dbReference type="AlphaFoldDB" id="A0A839DQW6"/>
<keyword evidence="3" id="KW-0067">ATP-binding</keyword>
<evidence type="ECO:0000313" key="7">
    <source>
        <dbReference type="Proteomes" id="UP000569329"/>
    </source>
</evidence>
<reference evidence="6 7" key="1">
    <citation type="submission" date="2020-07" db="EMBL/GenBank/DDBJ databases">
        <title>Sequencing the genomes of 1000 actinobacteria strains.</title>
        <authorList>
            <person name="Klenk H.-P."/>
        </authorList>
    </citation>
    <scope>NUCLEOTIDE SEQUENCE [LARGE SCALE GENOMIC DNA]</scope>
    <source>
        <strain evidence="6 7">DSM 45975</strain>
    </source>
</reference>
<evidence type="ECO:0000256" key="4">
    <source>
        <dbReference type="SAM" id="MobiDB-lite"/>
    </source>
</evidence>
<keyword evidence="7" id="KW-1185">Reference proteome</keyword>
<dbReference type="PANTHER" id="PTHR43309">
    <property type="entry name" value="5-OXOPROLINASE SUBUNIT C"/>
    <property type="match status" value="1"/>
</dbReference>